<protein>
    <recommendedName>
        <fullName evidence="4">DUF789 domain-containing protein</fullName>
    </recommendedName>
</protein>
<organism evidence="2 3">
    <name type="scientific">Papaver somniferum</name>
    <name type="common">Opium poppy</name>
    <dbReference type="NCBI Taxonomy" id="3469"/>
    <lineage>
        <taxon>Eukaryota</taxon>
        <taxon>Viridiplantae</taxon>
        <taxon>Streptophyta</taxon>
        <taxon>Embryophyta</taxon>
        <taxon>Tracheophyta</taxon>
        <taxon>Spermatophyta</taxon>
        <taxon>Magnoliopsida</taxon>
        <taxon>Ranunculales</taxon>
        <taxon>Papaveraceae</taxon>
        <taxon>Papaveroideae</taxon>
        <taxon>Papaver</taxon>
    </lineage>
</organism>
<reference evidence="2 3" key="1">
    <citation type="journal article" date="2018" name="Science">
        <title>The opium poppy genome and morphinan production.</title>
        <authorList>
            <person name="Guo L."/>
            <person name="Winzer T."/>
            <person name="Yang X."/>
            <person name="Li Y."/>
            <person name="Ning Z."/>
            <person name="He Z."/>
            <person name="Teodor R."/>
            <person name="Lu Y."/>
            <person name="Bowser T.A."/>
            <person name="Graham I.A."/>
            <person name="Ye K."/>
        </authorList>
    </citation>
    <scope>NUCLEOTIDE SEQUENCE [LARGE SCALE GENOMIC DNA]</scope>
    <source>
        <strain evidence="3">cv. HN1</strain>
        <tissue evidence="2">Leaves</tissue>
    </source>
</reference>
<sequence length="345" mass="39353">MSCMGRSPSMKKPLNKHTNLECFLDCVTPRVPSQHLPKSCIRDLNSLWNPQSKEMVEYFTLGDLWDCFDEWSAYGTGAPVVLNNGESVVQYYVPYLSAIQIYTSKSLASSPSSSTTRSPREESSDHAEFETDSWSDDSDGEKLSRSFSSNNSSKFWDAVSDDSNFDHQESSWPMRDRLGFLYHQYFEMSAPYWRVPLMEKVTEMSRTYPGLKTLRSVDLSPASWMAVAWYPIYHIPTGRTVKDLSACFLTFHTLSSSFQDPLPEDEENDMSSDCVKGRNSKSGIPLPPFGLATYKMNGDVWIQPDAGDYERIDTLQSAADSWLKQLRVQHHDFNYFVSRSTCYAM</sequence>
<dbReference type="Proteomes" id="UP000316621">
    <property type="component" value="Chromosome 7"/>
</dbReference>
<dbReference type="PANTHER" id="PTHR31343">
    <property type="entry name" value="T15D22.8"/>
    <property type="match status" value="1"/>
</dbReference>
<feature type="compositionally biased region" description="Acidic residues" evidence="1">
    <location>
        <begin position="130"/>
        <end position="139"/>
    </location>
</feature>
<dbReference type="Gramene" id="RZC71540">
    <property type="protein sequence ID" value="RZC71540"/>
    <property type="gene ID" value="C5167_034684"/>
</dbReference>
<feature type="compositionally biased region" description="Basic and acidic residues" evidence="1">
    <location>
        <begin position="118"/>
        <end position="129"/>
    </location>
</feature>
<evidence type="ECO:0000256" key="1">
    <source>
        <dbReference type="SAM" id="MobiDB-lite"/>
    </source>
</evidence>
<dbReference type="Pfam" id="PF05623">
    <property type="entry name" value="DUF789"/>
    <property type="match status" value="1"/>
</dbReference>
<gene>
    <name evidence="2" type="ORF">C5167_034684</name>
</gene>
<keyword evidence="3" id="KW-1185">Reference proteome</keyword>
<proteinExistence type="predicted"/>
<evidence type="ECO:0008006" key="4">
    <source>
        <dbReference type="Google" id="ProtNLM"/>
    </source>
</evidence>
<feature type="region of interest" description="Disordered" evidence="1">
    <location>
        <begin position="108"/>
        <end position="150"/>
    </location>
</feature>
<evidence type="ECO:0000313" key="3">
    <source>
        <dbReference type="Proteomes" id="UP000316621"/>
    </source>
</evidence>
<accession>A0A4Y7KGQ4</accession>
<evidence type="ECO:0000313" key="2">
    <source>
        <dbReference type="EMBL" id="RZC71540.1"/>
    </source>
</evidence>
<dbReference type="EMBL" id="CM010721">
    <property type="protein sequence ID" value="RZC71540.1"/>
    <property type="molecule type" value="Genomic_DNA"/>
</dbReference>
<dbReference type="OMA" id="IPSCKNE"/>
<dbReference type="AlphaFoldDB" id="A0A4Y7KGQ4"/>
<dbReference type="OrthoDB" id="1896065at2759"/>
<dbReference type="InterPro" id="IPR008507">
    <property type="entry name" value="DUF789"/>
</dbReference>
<name>A0A4Y7KGQ4_PAPSO</name>
<dbReference type="PANTHER" id="PTHR31343:SF29">
    <property type="entry name" value="DUF789 DOMAIN-CONTAINING PROTEIN"/>
    <property type="match status" value="1"/>
</dbReference>